<evidence type="ECO:0000256" key="2">
    <source>
        <dbReference type="SAM" id="Phobius"/>
    </source>
</evidence>
<evidence type="ECO:0000256" key="1">
    <source>
        <dbReference type="SAM" id="MobiDB-lite"/>
    </source>
</evidence>
<accession>A0A4P9X351</accession>
<proteinExistence type="predicted"/>
<name>A0A4P9X351_9FUNG</name>
<feature type="transmembrane region" description="Helical" evidence="2">
    <location>
        <begin position="128"/>
        <end position="147"/>
    </location>
</feature>
<gene>
    <name evidence="3" type="ORF">CXG81DRAFT_27800</name>
</gene>
<dbReference type="EMBL" id="ML014285">
    <property type="protein sequence ID" value="RKO99430.1"/>
    <property type="molecule type" value="Genomic_DNA"/>
</dbReference>
<organism evidence="3 4">
    <name type="scientific">Caulochytrium protostelioides</name>
    <dbReference type="NCBI Taxonomy" id="1555241"/>
    <lineage>
        <taxon>Eukaryota</taxon>
        <taxon>Fungi</taxon>
        <taxon>Fungi incertae sedis</taxon>
        <taxon>Chytridiomycota</taxon>
        <taxon>Chytridiomycota incertae sedis</taxon>
        <taxon>Chytridiomycetes</taxon>
        <taxon>Caulochytriales</taxon>
        <taxon>Caulochytriaceae</taxon>
        <taxon>Caulochytrium</taxon>
    </lineage>
</organism>
<evidence type="ECO:0000313" key="3">
    <source>
        <dbReference type="EMBL" id="RKO99430.1"/>
    </source>
</evidence>
<protein>
    <submittedName>
        <fullName evidence="3">Uncharacterized protein</fullName>
    </submittedName>
</protein>
<keyword evidence="2" id="KW-0812">Transmembrane</keyword>
<evidence type="ECO:0000313" key="4">
    <source>
        <dbReference type="Proteomes" id="UP000274922"/>
    </source>
</evidence>
<sequence length="320" mass="35027">MHSRGQRILSGTAILALWTGFLITLILSVCFTNWFNTSDGTNGLVSKYGMFRVRETVLTDGVRGSDSRTWSNDIDCLVNGFEFTWACRLRRAAAAFSIIGIVFGFFTWLALLALVMTKARKWGHHWCILWWAFFSAACAASALVLMIKVKRAFERAPYTPARVTRYGFAGLGWNVISLFLALLTMLILLCTAKDRVGSLRHHDAIAPRRKGHKNRGETLPTVAPAAAPSQFAPMTYHPTNNAVDTSGQNPYAAGPGLPVTPVTAVHQTNTTSHVVPNANNEIDANGMPMGNHAVSHMVPVHPSHTAQAPPRPNEYGSVQM</sequence>
<feature type="transmembrane region" description="Helical" evidence="2">
    <location>
        <begin position="167"/>
        <end position="190"/>
    </location>
</feature>
<dbReference type="Proteomes" id="UP000274922">
    <property type="component" value="Unassembled WGS sequence"/>
</dbReference>
<keyword evidence="2" id="KW-1133">Transmembrane helix</keyword>
<keyword evidence="4" id="KW-1185">Reference proteome</keyword>
<dbReference type="AlphaFoldDB" id="A0A4P9X351"/>
<keyword evidence="2" id="KW-0472">Membrane</keyword>
<dbReference type="Gene3D" id="1.20.140.150">
    <property type="match status" value="1"/>
</dbReference>
<feature type="transmembrane region" description="Helical" evidence="2">
    <location>
        <begin position="92"/>
        <end position="116"/>
    </location>
</feature>
<feature type="transmembrane region" description="Helical" evidence="2">
    <location>
        <begin position="12"/>
        <end position="35"/>
    </location>
</feature>
<reference evidence="4" key="1">
    <citation type="journal article" date="2018" name="Nat. Microbiol.">
        <title>Leveraging single-cell genomics to expand the fungal tree of life.</title>
        <authorList>
            <person name="Ahrendt S.R."/>
            <person name="Quandt C.A."/>
            <person name="Ciobanu D."/>
            <person name="Clum A."/>
            <person name="Salamov A."/>
            <person name="Andreopoulos B."/>
            <person name="Cheng J.F."/>
            <person name="Woyke T."/>
            <person name="Pelin A."/>
            <person name="Henrissat B."/>
            <person name="Reynolds N.K."/>
            <person name="Benny G.L."/>
            <person name="Smith M.E."/>
            <person name="James T.Y."/>
            <person name="Grigoriev I.V."/>
        </authorList>
    </citation>
    <scope>NUCLEOTIDE SEQUENCE [LARGE SCALE GENOMIC DNA]</scope>
    <source>
        <strain evidence="4">ATCC 52028</strain>
    </source>
</reference>
<feature type="region of interest" description="Disordered" evidence="1">
    <location>
        <begin position="301"/>
        <end position="320"/>
    </location>
</feature>